<feature type="domain" description="Helicase ATP-binding" evidence="11">
    <location>
        <begin position="42"/>
        <end position="215"/>
    </location>
</feature>
<keyword evidence="4 9" id="KW-0378">Hydrolase</keyword>
<dbReference type="PROSITE" id="PS00039">
    <property type="entry name" value="DEAD_ATP_HELICASE"/>
    <property type="match status" value="1"/>
</dbReference>
<keyword evidence="3 9" id="KW-0547">Nucleotide-binding</keyword>
<evidence type="ECO:0000256" key="9">
    <source>
        <dbReference type="RuleBase" id="RU000492"/>
    </source>
</evidence>
<dbReference type="GO" id="GO:0005840">
    <property type="term" value="C:ribosome"/>
    <property type="evidence" value="ECO:0007669"/>
    <property type="project" value="TreeGrafter"/>
</dbReference>
<keyword evidence="7" id="KW-0346">Stress response</keyword>
<dbReference type="OrthoDB" id="9805696at2"/>
<dbReference type="GO" id="GO:0016787">
    <property type="term" value="F:hydrolase activity"/>
    <property type="evidence" value="ECO:0007669"/>
    <property type="project" value="UniProtKB-KW"/>
</dbReference>
<evidence type="ECO:0000313" key="15">
    <source>
        <dbReference type="Proteomes" id="UP000324974"/>
    </source>
</evidence>
<evidence type="ECO:0000259" key="12">
    <source>
        <dbReference type="PROSITE" id="PS51194"/>
    </source>
</evidence>
<sequence>MSDEMTAIPATGFAALGLDARLLSALETLNYKQPSPIQEQAIPHVRDGKDLVGQAGTGTGKTAAFALPVLHRLAEAKAAKQDAAALVLVPTRELAIQVAEAFRKYGKSIGLQAIAIYGGEGYGEQIRALKRGVDVVVATPGRLADHMRKGTFPHRTISAVILDEADEMFDMGFADEIETILASLPPERQTLLFSATMPPRIARITEKFLRNPVRITVAKAKTADGEKPKVRQTACVVPRGFKPATLARILGMENPTSAIVFCKTRGETEDLTRQLIERGYQAAALHGGMEQLQRDRVMKLFRDETLSILVATDVAARGLDISHLSHVVNYHLPESPEVYVHRSGRVGRAGREGVVLTLIDAREQHALKAIERLTTQPIQLAKVPTVAQLKARQLERTMERIVETIEAGDADEFKPMLEKLSKGHDATAIVLAALHLAHHQGRPVEEEQEIPDVAIRQLLPPSRPMGRPGQFNDGPPPNNRRPQRHGMARLFFSLGRDAGVTPRDLVGAIANEAGLSSRDIGAIEIGERYSLVDVVEEASDYVIETLNDSRIKGRKVGVRRDRDPVGARR</sequence>
<dbReference type="Pfam" id="PF00270">
    <property type="entry name" value="DEAD"/>
    <property type="match status" value="1"/>
</dbReference>
<dbReference type="InterPro" id="IPR005580">
    <property type="entry name" value="DbpA/CsdA_RNA-bd_dom"/>
</dbReference>
<dbReference type="InterPro" id="IPR012677">
    <property type="entry name" value="Nucleotide-bd_a/b_plait_sf"/>
</dbReference>
<dbReference type="InterPro" id="IPR014001">
    <property type="entry name" value="Helicase_ATP-bd"/>
</dbReference>
<dbReference type="PANTHER" id="PTHR47963:SF8">
    <property type="entry name" value="ATP-DEPENDENT RNA HELICASE DEAD"/>
    <property type="match status" value="1"/>
</dbReference>
<keyword evidence="15" id="KW-1185">Reference proteome</keyword>
<keyword evidence="6 9" id="KW-0067">ATP-binding</keyword>
<feature type="region of interest" description="Disordered" evidence="10">
    <location>
        <begin position="460"/>
        <end position="484"/>
    </location>
</feature>
<feature type="short sequence motif" description="Q motif" evidence="8">
    <location>
        <begin position="11"/>
        <end position="39"/>
    </location>
</feature>
<dbReference type="GO" id="GO:0033592">
    <property type="term" value="F:RNA strand annealing activity"/>
    <property type="evidence" value="ECO:0007669"/>
    <property type="project" value="TreeGrafter"/>
</dbReference>
<evidence type="ECO:0000256" key="4">
    <source>
        <dbReference type="ARBA" id="ARBA00022801"/>
    </source>
</evidence>
<accession>A0A5C1A8S8</accession>
<dbReference type="InterPro" id="IPR057325">
    <property type="entry name" value="DeaD_dimer"/>
</dbReference>
<dbReference type="CDD" id="cd12252">
    <property type="entry name" value="RRM_DbpA"/>
    <property type="match status" value="1"/>
</dbReference>
<evidence type="ECO:0000259" key="11">
    <source>
        <dbReference type="PROSITE" id="PS51192"/>
    </source>
</evidence>
<dbReference type="AlphaFoldDB" id="A0A5C1A8S8"/>
<reference evidence="15" key="1">
    <citation type="submission" date="2019-08" db="EMBL/GenBank/DDBJ databases">
        <title>Limnoglobus roseus gen. nov., sp. nov., a novel freshwater planctomycete with a giant genome from the family Gemmataceae.</title>
        <authorList>
            <person name="Kulichevskaya I.S."/>
            <person name="Naumoff D.G."/>
            <person name="Miroshnikov K."/>
            <person name="Ivanova A."/>
            <person name="Philippov D.A."/>
            <person name="Hakobyan A."/>
            <person name="Rijpstra I.C."/>
            <person name="Sinninghe Damste J.S."/>
            <person name="Liesack W."/>
            <person name="Dedysh S.N."/>
        </authorList>
    </citation>
    <scope>NUCLEOTIDE SEQUENCE [LARGE SCALE GENOMIC DNA]</scope>
    <source>
        <strain evidence="15">PX52</strain>
    </source>
</reference>
<dbReference type="SMART" id="SM00487">
    <property type="entry name" value="DEXDc"/>
    <property type="match status" value="1"/>
</dbReference>
<dbReference type="GO" id="GO:0009409">
    <property type="term" value="P:response to cold"/>
    <property type="evidence" value="ECO:0007669"/>
    <property type="project" value="TreeGrafter"/>
</dbReference>
<organism evidence="14 15">
    <name type="scientific">Limnoglobus roseus</name>
    <dbReference type="NCBI Taxonomy" id="2598579"/>
    <lineage>
        <taxon>Bacteria</taxon>
        <taxon>Pseudomonadati</taxon>
        <taxon>Planctomycetota</taxon>
        <taxon>Planctomycetia</taxon>
        <taxon>Gemmatales</taxon>
        <taxon>Gemmataceae</taxon>
        <taxon>Limnoglobus</taxon>
    </lineage>
</organism>
<dbReference type="Pfam" id="PF03880">
    <property type="entry name" value="DbpA"/>
    <property type="match status" value="1"/>
</dbReference>
<dbReference type="Pfam" id="PF00271">
    <property type="entry name" value="Helicase_C"/>
    <property type="match status" value="1"/>
</dbReference>
<evidence type="ECO:0000256" key="1">
    <source>
        <dbReference type="ARBA" id="ARBA00012552"/>
    </source>
</evidence>
<evidence type="ECO:0000259" key="13">
    <source>
        <dbReference type="PROSITE" id="PS51195"/>
    </source>
</evidence>
<dbReference type="InterPro" id="IPR000629">
    <property type="entry name" value="RNA-helicase_DEAD-box_CS"/>
</dbReference>
<evidence type="ECO:0000256" key="3">
    <source>
        <dbReference type="ARBA" id="ARBA00022741"/>
    </source>
</evidence>
<feature type="domain" description="DEAD-box RNA helicase Q" evidence="13">
    <location>
        <begin position="11"/>
        <end position="39"/>
    </location>
</feature>
<keyword evidence="2" id="KW-0963">Cytoplasm</keyword>
<dbReference type="PROSITE" id="PS51192">
    <property type="entry name" value="HELICASE_ATP_BIND_1"/>
    <property type="match status" value="1"/>
</dbReference>
<dbReference type="EC" id="3.6.4.13" evidence="1"/>
<dbReference type="Pfam" id="PF25399">
    <property type="entry name" value="DeaD_dimer"/>
    <property type="match status" value="1"/>
</dbReference>
<evidence type="ECO:0000256" key="2">
    <source>
        <dbReference type="ARBA" id="ARBA00022490"/>
    </source>
</evidence>
<name>A0A5C1A8S8_9BACT</name>
<dbReference type="GO" id="GO:0005524">
    <property type="term" value="F:ATP binding"/>
    <property type="evidence" value="ECO:0007669"/>
    <property type="project" value="UniProtKB-KW"/>
</dbReference>
<dbReference type="InterPro" id="IPR044742">
    <property type="entry name" value="DEAD/DEAH_RhlB"/>
</dbReference>
<dbReference type="InterPro" id="IPR050547">
    <property type="entry name" value="DEAD_box_RNA_helicases"/>
</dbReference>
<dbReference type="InterPro" id="IPR011545">
    <property type="entry name" value="DEAD/DEAH_box_helicase_dom"/>
</dbReference>
<dbReference type="Gene3D" id="3.30.70.330">
    <property type="match status" value="1"/>
</dbReference>
<dbReference type="GO" id="GO:0003724">
    <property type="term" value="F:RNA helicase activity"/>
    <property type="evidence" value="ECO:0007669"/>
    <property type="project" value="UniProtKB-EC"/>
</dbReference>
<dbReference type="Proteomes" id="UP000324974">
    <property type="component" value="Chromosome"/>
</dbReference>
<evidence type="ECO:0000256" key="8">
    <source>
        <dbReference type="PROSITE-ProRule" id="PRU00552"/>
    </source>
</evidence>
<evidence type="ECO:0000256" key="5">
    <source>
        <dbReference type="ARBA" id="ARBA00022806"/>
    </source>
</evidence>
<dbReference type="RefSeq" id="WP_149108526.1">
    <property type="nucleotide sequence ID" value="NZ_CP042425.1"/>
</dbReference>
<keyword evidence="5 9" id="KW-0347">Helicase</keyword>
<dbReference type="GO" id="GO:0005829">
    <property type="term" value="C:cytosol"/>
    <property type="evidence" value="ECO:0007669"/>
    <property type="project" value="TreeGrafter"/>
</dbReference>
<dbReference type="PROSITE" id="PS51194">
    <property type="entry name" value="HELICASE_CTER"/>
    <property type="match status" value="1"/>
</dbReference>
<dbReference type="InterPro" id="IPR014014">
    <property type="entry name" value="RNA_helicase_DEAD_Q_motif"/>
</dbReference>
<dbReference type="InterPro" id="IPR001650">
    <property type="entry name" value="Helicase_C-like"/>
</dbReference>
<dbReference type="Gene3D" id="3.40.50.300">
    <property type="entry name" value="P-loop containing nucleotide triphosphate hydrolases"/>
    <property type="match status" value="2"/>
</dbReference>
<dbReference type="PANTHER" id="PTHR47963">
    <property type="entry name" value="DEAD-BOX ATP-DEPENDENT RNA HELICASE 47, MITOCHONDRIAL"/>
    <property type="match status" value="1"/>
</dbReference>
<evidence type="ECO:0000256" key="10">
    <source>
        <dbReference type="SAM" id="MobiDB-lite"/>
    </source>
</evidence>
<dbReference type="CDD" id="cd18787">
    <property type="entry name" value="SF2_C_DEAD"/>
    <property type="match status" value="1"/>
</dbReference>
<dbReference type="SMART" id="SM00490">
    <property type="entry name" value="HELICc"/>
    <property type="match status" value="1"/>
</dbReference>
<dbReference type="CDD" id="cd00268">
    <property type="entry name" value="DEADc"/>
    <property type="match status" value="1"/>
</dbReference>
<dbReference type="EMBL" id="CP042425">
    <property type="protein sequence ID" value="QEL13564.1"/>
    <property type="molecule type" value="Genomic_DNA"/>
</dbReference>
<evidence type="ECO:0000256" key="6">
    <source>
        <dbReference type="ARBA" id="ARBA00022840"/>
    </source>
</evidence>
<gene>
    <name evidence="14" type="ORF">PX52LOC_00422</name>
</gene>
<evidence type="ECO:0000313" key="14">
    <source>
        <dbReference type="EMBL" id="QEL13564.1"/>
    </source>
</evidence>
<dbReference type="InterPro" id="IPR027417">
    <property type="entry name" value="P-loop_NTPase"/>
</dbReference>
<dbReference type="KEGG" id="lrs:PX52LOC_00422"/>
<comment type="similarity">
    <text evidence="9">Belongs to the DEAD box helicase family.</text>
</comment>
<proteinExistence type="inferred from homology"/>
<evidence type="ECO:0000256" key="7">
    <source>
        <dbReference type="ARBA" id="ARBA00023016"/>
    </source>
</evidence>
<feature type="domain" description="Helicase C-terminal" evidence="12">
    <location>
        <begin position="245"/>
        <end position="390"/>
    </location>
</feature>
<dbReference type="SUPFAM" id="SSF52540">
    <property type="entry name" value="P-loop containing nucleoside triphosphate hydrolases"/>
    <property type="match status" value="1"/>
</dbReference>
<protein>
    <recommendedName>
        <fullName evidence="1">RNA helicase</fullName>
        <ecNumber evidence="1">3.6.4.13</ecNumber>
    </recommendedName>
</protein>
<dbReference type="PROSITE" id="PS51195">
    <property type="entry name" value="Q_MOTIF"/>
    <property type="match status" value="1"/>
</dbReference>